<dbReference type="PANTHER" id="PTHR47169">
    <property type="entry name" value="OS01G0541250 PROTEIN"/>
    <property type="match status" value="1"/>
</dbReference>
<keyword evidence="1" id="KW-1185">Reference proteome</keyword>
<sequence>MQRLNVEIASGECLEGIINALTTQPSVFDEIKENQAGDVNIERIKEQISQGKEMDFEIHDDGSLSWACIMCPFTKQNMSEEEQRKISEHLLTQQKPNGNTRTGAVKELAIKYCCTRNTIQRVWKVAKASKQQGKSLNVKSNRDKCGRQKFIPDLDRLKRTPCHKKQNIRAVAFALQCSIFTVQRLIREKIIKAHNNSIKPSLTDHNKVTRLEWCLQAIDANTIDDNPCFEDMYNTIHIDEKWFYMTKGKQKYYLLAGEKRPYRHCKSKRFISKVMFLAAVARPRFNAAGVCTFDGKLGIFPFVKWVPAKRRSKNRPAGTPELKAMNSVTKDAYRRMLIRQLIPAIQEKWPTDHEGPIIIQQDNATPHIQTDDADWLEAIKGTNKDIRLVFQPPNSPDLNALDLWFFRAIQSLKDQTSPTTYQQLLGSVKNAFNLFCPIKGNRIFLSLQLVLIQIMKAKGSNDYQLAHIAKESLARQGILPTVLFPSPELVQETFDGLQAMEVQSW</sequence>
<organism evidence="1 2">
    <name type="scientific">Spinacia oleracea</name>
    <name type="common">Spinach</name>
    <dbReference type="NCBI Taxonomy" id="3562"/>
    <lineage>
        <taxon>Eukaryota</taxon>
        <taxon>Viridiplantae</taxon>
        <taxon>Streptophyta</taxon>
        <taxon>Embryophyta</taxon>
        <taxon>Tracheophyta</taxon>
        <taxon>Spermatophyta</taxon>
        <taxon>Magnoliopsida</taxon>
        <taxon>eudicotyledons</taxon>
        <taxon>Gunneridae</taxon>
        <taxon>Pentapetalae</taxon>
        <taxon>Caryophyllales</taxon>
        <taxon>Chenopodiaceae</taxon>
        <taxon>Chenopodioideae</taxon>
        <taxon>Anserineae</taxon>
        <taxon>Spinacia</taxon>
    </lineage>
</organism>
<dbReference type="GeneID" id="130470037"/>
<dbReference type="InterPro" id="IPR036397">
    <property type="entry name" value="RNaseH_sf"/>
</dbReference>
<evidence type="ECO:0000313" key="1">
    <source>
        <dbReference type="Proteomes" id="UP000813463"/>
    </source>
</evidence>
<gene>
    <name evidence="2" type="primary">LOC130470037</name>
</gene>
<accession>A0ABM3RIX5</accession>
<dbReference type="Proteomes" id="UP000813463">
    <property type="component" value="Chromosome 3"/>
</dbReference>
<protein>
    <recommendedName>
        <fullName evidence="3">Transposase</fullName>
    </recommendedName>
</protein>
<dbReference type="PANTHER" id="PTHR47169:SF3">
    <property type="match status" value="1"/>
</dbReference>
<evidence type="ECO:0008006" key="3">
    <source>
        <dbReference type="Google" id="ProtNLM"/>
    </source>
</evidence>
<name>A0ABM3RIX5_SPIOL</name>
<dbReference type="Gene3D" id="3.30.420.10">
    <property type="entry name" value="Ribonuclease H-like superfamily/Ribonuclease H"/>
    <property type="match status" value="1"/>
</dbReference>
<evidence type="ECO:0000313" key="2">
    <source>
        <dbReference type="RefSeq" id="XP_056695573.1"/>
    </source>
</evidence>
<dbReference type="RefSeq" id="XP_056695573.1">
    <property type="nucleotide sequence ID" value="XM_056839595.1"/>
</dbReference>
<reference evidence="2" key="2">
    <citation type="submission" date="2025-08" db="UniProtKB">
        <authorList>
            <consortium name="RefSeq"/>
        </authorList>
    </citation>
    <scope>IDENTIFICATION</scope>
    <source>
        <tissue evidence="2">Leaf</tissue>
    </source>
</reference>
<reference evidence="1" key="1">
    <citation type="journal article" date="2021" name="Nat. Commun.">
        <title>Genomic analyses provide insights into spinach domestication and the genetic basis of agronomic traits.</title>
        <authorList>
            <person name="Cai X."/>
            <person name="Sun X."/>
            <person name="Xu C."/>
            <person name="Sun H."/>
            <person name="Wang X."/>
            <person name="Ge C."/>
            <person name="Zhang Z."/>
            <person name="Wang Q."/>
            <person name="Fei Z."/>
            <person name="Jiao C."/>
            <person name="Wang Q."/>
        </authorList>
    </citation>
    <scope>NUCLEOTIDE SEQUENCE [LARGE SCALE GENOMIC DNA]</scope>
    <source>
        <strain evidence="1">cv. Varoflay</strain>
    </source>
</reference>
<proteinExistence type="predicted"/>